<accession>A0A5S9NBJ9</accession>
<comment type="caution">
    <text evidence="6">Lacks conserved residue(s) required for the propagation of feature annotation.</text>
</comment>
<dbReference type="PROSITE" id="PS50895">
    <property type="entry name" value="SURF1"/>
    <property type="match status" value="1"/>
</dbReference>
<gene>
    <name evidence="7" type="ORF">STARVERO_00043</name>
</gene>
<reference evidence="7 8" key="1">
    <citation type="submission" date="2019-12" db="EMBL/GenBank/DDBJ databases">
        <authorList>
            <person name="Reyes-Prieto M."/>
        </authorList>
    </citation>
    <scope>NUCLEOTIDE SEQUENCE [LARGE SCALE GENOMIC DNA]</scope>
    <source>
        <strain evidence="7">HF14-78462</strain>
    </source>
</reference>
<organism evidence="7 8">
    <name type="scientific">Starkeya nomas</name>
    <dbReference type="NCBI Taxonomy" id="2666134"/>
    <lineage>
        <taxon>Bacteria</taxon>
        <taxon>Pseudomonadati</taxon>
        <taxon>Pseudomonadota</taxon>
        <taxon>Alphaproteobacteria</taxon>
        <taxon>Hyphomicrobiales</taxon>
        <taxon>Xanthobacteraceae</taxon>
        <taxon>Starkeya</taxon>
    </lineage>
</organism>
<keyword evidence="5 6" id="KW-0472">Membrane</keyword>
<protein>
    <recommendedName>
        <fullName evidence="6">SURF1-like protein</fullName>
    </recommendedName>
</protein>
<evidence type="ECO:0000313" key="8">
    <source>
        <dbReference type="Proteomes" id="UP000433050"/>
    </source>
</evidence>
<dbReference type="AlphaFoldDB" id="A0A5S9NBJ9"/>
<name>A0A5S9NBJ9_9HYPH</name>
<feature type="transmembrane region" description="Helical" evidence="6">
    <location>
        <begin position="202"/>
        <end position="223"/>
    </location>
</feature>
<sequence>MLLLALCAGLAVLFAGLGVWQVKRLFWKLDLIARVEARIHAEPVEAPEPDAVSTEDEYRAVSLTGHFLNDRETLVQAVTTLGGGYWVLTPFVTRSGFIVLVNRGFVPPERRAPENRPQGQTDENTILTGLLRLSEPEGGFLRSNDPAADRWYSRDVAAIARVRGLEKRVVVAPYFVDADAAPVPGGFPVGGLTVVRFTNNHLVYALTWFALAAMCVGAGVLLWRHKEGSGRRR</sequence>
<keyword evidence="3 6" id="KW-0812">Transmembrane</keyword>
<dbReference type="PANTHER" id="PTHR23427:SF2">
    <property type="entry name" value="SURFEIT LOCUS PROTEIN 1"/>
    <property type="match status" value="1"/>
</dbReference>
<keyword evidence="6" id="KW-1003">Cell membrane</keyword>
<keyword evidence="8" id="KW-1185">Reference proteome</keyword>
<dbReference type="GO" id="GO:0005886">
    <property type="term" value="C:plasma membrane"/>
    <property type="evidence" value="ECO:0007669"/>
    <property type="project" value="UniProtKB-SubCell"/>
</dbReference>
<evidence type="ECO:0000256" key="4">
    <source>
        <dbReference type="ARBA" id="ARBA00022989"/>
    </source>
</evidence>
<evidence type="ECO:0000256" key="2">
    <source>
        <dbReference type="ARBA" id="ARBA00007165"/>
    </source>
</evidence>
<dbReference type="InterPro" id="IPR002994">
    <property type="entry name" value="Surf1/Shy1"/>
</dbReference>
<dbReference type="InterPro" id="IPR045214">
    <property type="entry name" value="Surf1/Surf4"/>
</dbReference>
<dbReference type="Pfam" id="PF02104">
    <property type="entry name" value="SURF1"/>
    <property type="match status" value="1"/>
</dbReference>
<dbReference type="RefSeq" id="WP_159597496.1">
    <property type="nucleotide sequence ID" value="NZ_CACSAS010000001.1"/>
</dbReference>
<comment type="similarity">
    <text evidence="2 6">Belongs to the SURF1 family.</text>
</comment>
<evidence type="ECO:0000256" key="5">
    <source>
        <dbReference type="ARBA" id="ARBA00023136"/>
    </source>
</evidence>
<dbReference type="CDD" id="cd06662">
    <property type="entry name" value="SURF1"/>
    <property type="match status" value="1"/>
</dbReference>
<dbReference type="Proteomes" id="UP000433050">
    <property type="component" value="Unassembled WGS sequence"/>
</dbReference>
<evidence type="ECO:0000256" key="1">
    <source>
        <dbReference type="ARBA" id="ARBA00004370"/>
    </source>
</evidence>
<evidence type="ECO:0000256" key="3">
    <source>
        <dbReference type="ARBA" id="ARBA00022692"/>
    </source>
</evidence>
<dbReference type="PANTHER" id="PTHR23427">
    <property type="entry name" value="SURFEIT LOCUS PROTEIN"/>
    <property type="match status" value="1"/>
</dbReference>
<keyword evidence="4 6" id="KW-1133">Transmembrane helix</keyword>
<dbReference type="EMBL" id="CACSAS010000001">
    <property type="protein sequence ID" value="CAA0085608.1"/>
    <property type="molecule type" value="Genomic_DNA"/>
</dbReference>
<proteinExistence type="inferred from homology"/>
<evidence type="ECO:0000313" key="7">
    <source>
        <dbReference type="EMBL" id="CAA0085608.1"/>
    </source>
</evidence>
<comment type="subcellular location">
    <subcellularLocation>
        <location evidence="6">Cell membrane</location>
        <topology evidence="6">Multi-pass membrane protein</topology>
    </subcellularLocation>
    <subcellularLocation>
        <location evidence="1">Membrane</location>
    </subcellularLocation>
</comment>
<evidence type="ECO:0000256" key="6">
    <source>
        <dbReference type="RuleBase" id="RU363076"/>
    </source>
</evidence>